<accession>A6WGQ3</accession>
<keyword evidence="3 8" id="KW-0812">Transmembrane</keyword>
<evidence type="ECO:0000256" key="6">
    <source>
        <dbReference type="ARBA" id="ARBA00023136"/>
    </source>
</evidence>
<gene>
    <name evidence="8" type="primary">mntP</name>
    <name evidence="9" type="ordered locus">Krad_4533</name>
</gene>
<dbReference type="InterPro" id="IPR003810">
    <property type="entry name" value="Mntp/YtaF"/>
</dbReference>
<comment type="subcellular location">
    <subcellularLocation>
        <location evidence="8">Cell membrane</location>
        <topology evidence="8">Multi-pass membrane protein</topology>
    </subcellularLocation>
</comment>
<keyword evidence="4 8" id="KW-1133">Transmembrane helix</keyword>
<dbReference type="Proteomes" id="UP000001116">
    <property type="component" value="Plasmid pKRAD01"/>
</dbReference>
<dbReference type="AlphaFoldDB" id="A6WGQ3"/>
<comment type="function">
    <text evidence="8">Probably functions as a manganese efflux pump.</text>
</comment>
<evidence type="ECO:0000256" key="4">
    <source>
        <dbReference type="ARBA" id="ARBA00022989"/>
    </source>
</evidence>
<name>A6WGQ3_KINRD</name>
<dbReference type="RefSeq" id="WP_012002030.1">
    <property type="nucleotide sequence ID" value="NC_009806.1"/>
</dbReference>
<dbReference type="GO" id="GO:0005384">
    <property type="term" value="F:manganese ion transmembrane transporter activity"/>
    <property type="evidence" value="ECO:0007669"/>
    <property type="project" value="UniProtKB-UniRule"/>
</dbReference>
<dbReference type="InterPro" id="IPR022929">
    <property type="entry name" value="Put_MntP"/>
</dbReference>
<dbReference type="HOGENOM" id="CLU_096410_3_0_11"/>
<dbReference type="EMBL" id="CP000751">
    <property type="protein sequence ID" value="ABS05992.1"/>
    <property type="molecule type" value="Genomic_DNA"/>
</dbReference>
<evidence type="ECO:0000256" key="1">
    <source>
        <dbReference type="ARBA" id="ARBA00022448"/>
    </source>
</evidence>
<evidence type="ECO:0000256" key="3">
    <source>
        <dbReference type="ARBA" id="ARBA00022692"/>
    </source>
</evidence>
<keyword evidence="10" id="KW-1185">Reference proteome</keyword>
<proteinExistence type="inferred from homology"/>
<dbReference type="OrthoDB" id="9811590at2"/>
<evidence type="ECO:0000256" key="7">
    <source>
        <dbReference type="ARBA" id="ARBA00023211"/>
    </source>
</evidence>
<keyword evidence="5 8" id="KW-0406">Ion transport</keyword>
<dbReference type="KEGG" id="kra:Krad_4533"/>
<sequence>MSLVTLLIIAVGVSADAFAVAVAKGLHLRRLTVRDVGGLAAGFGLFQALMPLAGWLLGRSFADYITEIDHWIAFGLLLLIGAKMIHEALSSHDDDAEDFDGIGVRELLVLSVATSIDALAVGISFAFLDVSILPAVTLIGVITAVVTVIGVVIGRRAGGRFGRPAEIAGGVILILIGTRILLQHLGVF</sequence>
<evidence type="ECO:0000256" key="5">
    <source>
        <dbReference type="ARBA" id="ARBA00023065"/>
    </source>
</evidence>
<dbReference type="PANTHER" id="PTHR35529:SF1">
    <property type="entry name" value="MANGANESE EFFLUX PUMP MNTP-RELATED"/>
    <property type="match status" value="1"/>
</dbReference>
<keyword evidence="7 8" id="KW-0464">Manganese</keyword>
<dbReference type="GO" id="GO:0005886">
    <property type="term" value="C:plasma membrane"/>
    <property type="evidence" value="ECO:0007669"/>
    <property type="project" value="UniProtKB-SubCell"/>
</dbReference>
<evidence type="ECO:0000313" key="9">
    <source>
        <dbReference type="EMBL" id="ABS05992.1"/>
    </source>
</evidence>
<comment type="similarity">
    <text evidence="8">Belongs to the MntP (TC 9.B.29) family.</text>
</comment>
<feature type="transmembrane region" description="Helical" evidence="8">
    <location>
        <begin position="107"/>
        <end position="126"/>
    </location>
</feature>
<keyword evidence="6 8" id="KW-0472">Membrane</keyword>
<evidence type="ECO:0000256" key="8">
    <source>
        <dbReference type="HAMAP-Rule" id="MF_01521"/>
    </source>
</evidence>
<reference evidence="10" key="1">
    <citation type="journal article" date="2008" name="PLoS ONE">
        <title>Survival in nuclear waste, extreme resistance, and potential applications gleaned from the genome sequence of Kineococcus radiotolerans SRS30216.</title>
        <authorList>
            <person name="Bagwell C.E."/>
            <person name="Bhat S."/>
            <person name="Hawkins G.M."/>
            <person name="Smith B.W."/>
            <person name="Biswas T."/>
            <person name="Hoover T.R."/>
            <person name="Saunders E."/>
            <person name="Han C.S."/>
            <person name="Tsodikov O.V."/>
            <person name="Shimkets L.J."/>
        </authorList>
    </citation>
    <scope>NUCLEOTIDE SEQUENCE [LARGE SCALE GENOMIC DNA]</scope>
    <source>
        <strain evidence="10">ATCC BAA-149 / DSM 14245 / SRS30216</strain>
    </source>
</reference>
<dbReference type="Pfam" id="PF02659">
    <property type="entry name" value="Mntp"/>
    <property type="match status" value="1"/>
</dbReference>
<dbReference type="PANTHER" id="PTHR35529">
    <property type="entry name" value="MANGANESE EFFLUX PUMP MNTP-RELATED"/>
    <property type="match status" value="1"/>
</dbReference>
<feature type="transmembrane region" description="Helical" evidence="8">
    <location>
        <begin position="165"/>
        <end position="182"/>
    </location>
</feature>
<feature type="transmembrane region" description="Helical" evidence="8">
    <location>
        <begin position="6"/>
        <end position="26"/>
    </location>
</feature>
<organism evidence="9 10">
    <name type="scientific">Kineococcus radiotolerans (strain ATCC BAA-149 / DSM 14245 / SRS30216)</name>
    <dbReference type="NCBI Taxonomy" id="266940"/>
    <lineage>
        <taxon>Bacteria</taxon>
        <taxon>Bacillati</taxon>
        <taxon>Actinomycetota</taxon>
        <taxon>Actinomycetes</taxon>
        <taxon>Kineosporiales</taxon>
        <taxon>Kineosporiaceae</taxon>
        <taxon>Kineococcus</taxon>
    </lineage>
</organism>
<keyword evidence="1 8" id="KW-0813">Transport</keyword>
<protein>
    <recommendedName>
        <fullName evidence="8">Putative manganese efflux pump MntP</fullName>
    </recommendedName>
</protein>
<evidence type="ECO:0000313" key="10">
    <source>
        <dbReference type="Proteomes" id="UP000001116"/>
    </source>
</evidence>
<feature type="transmembrane region" description="Helical" evidence="8">
    <location>
        <begin position="38"/>
        <end position="58"/>
    </location>
</feature>
<geneLocation type="plasmid" evidence="9 10">
    <name>pKRAD01</name>
</geneLocation>
<dbReference type="HAMAP" id="MF_01521">
    <property type="entry name" value="MntP_pump"/>
    <property type="match status" value="1"/>
</dbReference>
<keyword evidence="9" id="KW-0614">Plasmid</keyword>
<evidence type="ECO:0000256" key="2">
    <source>
        <dbReference type="ARBA" id="ARBA00022475"/>
    </source>
</evidence>
<feature type="transmembrane region" description="Helical" evidence="8">
    <location>
        <begin position="70"/>
        <end position="86"/>
    </location>
</feature>
<feature type="transmembrane region" description="Helical" evidence="8">
    <location>
        <begin position="132"/>
        <end position="153"/>
    </location>
</feature>
<keyword evidence="2 8" id="KW-1003">Cell membrane</keyword>